<proteinExistence type="predicted"/>
<organism evidence="1 2">
    <name type="scientific">Methylobacterium pseudosasicola</name>
    <dbReference type="NCBI Taxonomy" id="582667"/>
    <lineage>
        <taxon>Bacteria</taxon>
        <taxon>Pseudomonadati</taxon>
        <taxon>Pseudomonadota</taxon>
        <taxon>Alphaproteobacteria</taxon>
        <taxon>Hyphomicrobiales</taxon>
        <taxon>Methylobacteriaceae</taxon>
        <taxon>Methylobacterium</taxon>
    </lineage>
</organism>
<gene>
    <name evidence="1" type="ORF">SAMN05192568_10194</name>
</gene>
<accession>A0A1I4N0G2</accession>
<dbReference type="Proteomes" id="UP000199048">
    <property type="component" value="Unassembled WGS sequence"/>
</dbReference>
<keyword evidence="2" id="KW-1185">Reference proteome</keyword>
<dbReference type="STRING" id="582667.SAMN05192568_10194"/>
<dbReference type="AlphaFoldDB" id="A0A1I4N0G2"/>
<evidence type="ECO:0000313" key="1">
    <source>
        <dbReference type="EMBL" id="SFM08968.1"/>
    </source>
</evidence>
<evidence type="ECO:0000313" key="2">
    <source>
        <dbReference type="Proteomes" id="UP000199048"/>
    </source>
</evidence>
<dbReference type="EMBL" id="FOTK01000019">
    <property type="protein sequence ID" value="SFM08968.1"/>
    <property type="molecule type" value="Genomic_DNA"/>
</dbReference>
<sequence length="31" mass="3536">MNFMSENDAKKVCDLSSNVVIRDPKFGFEIT</sequence>
<name>A0A1I4N0G2_9HYPH</name>
<reference evidence="2" key="1">
    <citation type="submission" date="2016-10" db="EMBL/GenBank/DDBJ databases">
        <authorList>
            <person name="Varghese N."/>
            <person name="Submissions S."/>
        </authorList>
    </citation>
    <scope>NUCLEOTIDE SEQUENCE [LARGE SCALE GENOMIC DNA]</scope>
    <source>
        <strain evidence="2">BL36</strain>
    </source>
</reference>
<protein>
    <submittedName>
        <fullName evidence="1">Uncharacterized protein</fullName>
    </submittedName>
</protein>